<dbReference type="Gene3D" id="3.40.50.300">
    <property type="entry name" value="P-loop containing nucleotide triphosphate hydrolases"/>
    <property type="match status" value="2"/>
</dbReference>
<proteinExistence type="inferred from homology"/>
<evidence type="ECO:0000256" key="8">
    <source>
        <dbReference type="ARBA" id="ARBA00023118"/>
    </source>
</evidence>
<name>K5BHG2_MYCHD</name>
<comment type="similarity">
    <text evidence="2">In the central section; belongs to the CRISPR-associated helicase Cas3 family.</text>
</comment>
<dbReference type="eggNOG" id="COG1203">
    <property type="taxonomic scope" value="Bacteria"/>
</dbReference>
<dbReference type="InterPro" id="IPR001650">
    <property type="entry name" value="Helicase_C-like"/>
</dbReference>
<dbReference type="InterPro" id="IPR054712">
    <property type="entry name" value="Cas3-like_dom"/>
</dbReference>
<evidence type="ECO:0000256" key="4">
    <source>
        <dbReference type="ARBA" id="ARBA00022741"/>
    </source>
</evidence>
<keyword evidence="5" id="KW-0378">Hydrolase</keyword>
<dbReference type="InterPro" id="IPR038257">
    <property type="entry name" value="CRISPR-assoc_Cas3_HD_sf"/>
</dbReference>
<dbReference type="PROSITE" id="PS51643">
    <property type="entry name" value="HD_CAS3"/>
    <property type="match status" value="1"/>
</dbReference>
<dbReference type="Proteomes" id="UP000006265">
    <property type="component" value="Unassembled WGS sequence"/>
</dbReference>
<dbReference type="OrthoDB" id="9810236at2"/>
<comment type="caution">
    <text evidence="10">The sequence shown here is derived from an EMBL/GenBank/DDBJ whole genome shotgun (WGS) entry which is preliminary data.</text>
</comment>
<keyword evidence="7" id="KW-0067">ATP-binding</keyword>
<dbReference type="InterPro" id="IPR006483">
    <property type="entry name" value="CRISPR-assoc_Cas3_HD"/>
</dbReference>
<evidence type="ECO:0000256" key="6">
    <source>
        <dbReference type="ARBA" id="ARBA00022806"/>
    </source>
</evidence>
<dbReference type="GO" id="GO:0004386">
    <property type="term" value="F:helicase activity"/>
    <property type="evidence" value="ECO:0007669"/>
    <property type="project" value="UniProtKB-KW"/>
</dbReference>
<keyword evidence="4" id="KW-0547">Nucleotide-binding</keyword>
<dbReference type="NCBIfam" id="TIGR02621">
    <property type="entry name" value="cas3_GSU0051"/>
    <property type="match status" value="1"/>
</dbReference>
<organism evidence="10 11">
    <name type="scientific">Mycolicibacterium hassiacum (strain DSM 44199 / CIP 105218 / JCM 12690 / 3849)</name>
    <name type="common">Mycobacterium hassiacum</name>
    <dbReference type="NCBI Taxonomy" id="1122247"/>
    <lineage>
        <taxon>Bacteria</taxon>
        <taxon>Bacillati</taxon>
        <taxon>Actinomycetota</taxon>
        <taxon>Actinomycetes</taxon>
        <taxon>Mycobacteriales</taxon>
        <taxon>Mycobacteriaceae</taxon>
        <taxon>Mycolicibacterium</taxon>
    </lineage>
</organism>
<dbReference type="GO" id="GO:0051607">
    <property type="term" value="P:defense response to virus"/>
    <property type="evidence" value="ECO:0007669"/>
    <property type="project" value="UniProtKB-KW"/>
</dbReference>
<reference evidence="10 11" key="1">
    <citation type="journal article" date="2012" name="J. Bacteriol.">
        <title>Genome sequence of Mycobacterium hassiacum DSM 44199, a rare source of heat-stable mycobacterial proteins.</title>
        <authorList>
            <person name="Tiago I."/>
            <person name="Maranha A."/>
            <person name="Mendes V."/>
            <person name="Alarico S."/>
            <person name="Moynihan P.J."/>
            <person name="Clarke A.J."/>
            <person name="Macedo-Ribeiro S."/>
            <person name="Pereira P.J."/>
            <person name="Empadinhas N."/>
        </authorList>
    </citation>
    <scope>NUCLEOTIDE SEQUENCE [LARGE SCALE GENOMIC DNA]</scope>
    <source>
        <strain evidence="11">DSM 44199 / CIP 105218 / JCM 12690 / 3849</strain>
    </source>
</reference>
<keyword evidence="6" id="KW-0347">Helicase</keyword>
<dbReference type="RefSeq" id="WP_005625594.1">
    <property type="nucleotide sequence ID" value="NZ_AMRA01000028.1"/>
</dbReference>
<keyword evidence="11" id="KW-1185">Reference proteome</keyword>
<dbReference type="STRING" id="1122247.GCA_000379865_03013"/>
<dbReference type="SMART" id="SM00490">
    <property type="entry name" value="HELICc"/>
    <property type="match status" value="1"/>
</dbReference>
<dbReference type="GO" id="GO:0005524">
    <property type="term" value="F:ATP binding"/>
    <property type="evidence" value="ECO:0007669"/>
    <property type="project" value="UniProtKB-KW"/>
</dbReference>
<evidence type="ECO:0000256" key="2">
    <source>
        <dbReference type="ARBA" id="ARBA00009046"/>
    </source>
</evidence>
<dbReference type="EMBL" id="AMRA01000028">
    <property type="protein sequence ID" value="EKF24826.1"/>
    <property type="molecule type" value="Genomic_DNA"/>
</dbReference>
<protein>
    <submittedName>
        <fullName evidence="10">Putative cRISPR-associated helicase Cas3, Anaes-subtype</fullName>
    </submittedName>
</protein>
<dbReference type="InterPro" id="IPR013444">
    <property type="entry name" value="Helicase_Cas3_CRISPR-ass_Anaes"/>
</dbReference>
<keyword evidence="3" id="KW-0479">Metal-binding</keyword>
<dbReference type="AlphaFoldDB" id="K5BHG2"/>
<evidence type="ECO:0000313" key="10">
    <source>
        <dbReference type="EMBL" id="EKF24826.1"/>
    </source>
</evidence>
<accession>K5BHG2</accession>
<dbReference type="GO" id="GO:0016787">
    <property type="term" value="F:hydrolase activity"/>
    <property type="evidence" value="ECO:0007669"/>
    <property type="project" value="UniProtKB-KW"/>
</dbReference>
<evidence type="ECO:0000256" key="9">
    <source>
        <dbReference type="SAM" id="MobiDB-lite"/>
    </source>
</evidence>
<evidence type="ECO:0000256" key="1">
    <source>
        <dbReference type="ARBA" id="ARBA00006847"/>
    </source>
</evidence>
<keyword evidence="8" id="KW-0051">Antiviral defense</keyword>
<evidence type="ECO:0000256" key="7">
    <source>
        <dbReference type="ARBA" id="ARBA00022840"/>
    </source>
</evidence>
<feature type="compositionally biased region" description="Polar residues" evidence="9">
    <location>
        <begin position="230"/>
        <end position="240"/>
    </location>
</feature>
<evidence type="ECO:0000256" key="5">
    <source>
        <dbReference type="ARBA" id="ARBA00022801"/>
    </source>
</evidence>
<dbReference type="Gene3D" id="1.10.3210.30">
    <property type="match status" value="1"/>
</dbReference>
<gene>
    <name evidence="10" type="ORF">C731_1198</name>
</gene>
<evidence type="ECO:0000313" key="11">
    <source>
        <dbReference type="Proteomes" id="UP000006265"/>
    </source>
</evidence>
<sequence length="883" mass="96124">MTLTIHDFDEFFKQVNAGHAPFDWQRRLMRHVAESGRWPERISAPTGAGKSSVVDIHLFANALHASGTGARVPRRLSVVVNRRGLVDSHAQRAAKILAAMSTAEPDSVLASVAAALASLGVTAAEKQPFELAELRGGLAPDSTWLDDPSRCGVICATPDMWGSRLLLRGYGSSRYARPREAGMLAYDTVMVLDEAHLNRQLLLTSRRIGELAATTAHLLGVPALQTVETTATPANSSDGTTVIGVQPGDLDNEPELTRRLCTPKTLTFVACEDWPRSGKPSEKYLRVLAGQVQRLHKEFGPGVEDGRTVGCIVNRVDTAVQVATRLRDEGLNVELRVGRMRPYDLQRLVEAKPGLFTTDGDPTTDVLVATQTLEVGVDVDLAAMVTELAPGAALVQRAGRVNRLGRRDTSEVVVVGPPDDTAITDCPPYVAADLIDAYAWVTRRAATTADIAPITLADDPAPGERLPRTLLQRPELWDAWLWARTNDDLFDDPDLELWLRDDLGAERAMAGVVVRHALPGDSLVALSLLQEVPPVDLEVFPCTLGAAEALVQRVRKAEDEHAWVIVQRAGEVSVLSETDRIQPGDVLIVDDTHPVCTADVVVDDPTDTATAVPYDRLPGIRDVIVDDEMLTEYAGLEPAEAQELFEEQGGQGQLVLSPQVDDNGALGWIVVRNPDWFRADDENRQLWTRSDVPVSLESHSRDVAERAEKLGRAVGLRDEIIDVLHLAGQHHDDGKADPRFQKMLGRSVGNSTPMLAKSGARTAQQARLAFARSGLPRGWRHEQLSAVHAAHKLSIHPLKDLVVRLAGTSHGRGRPGFPHNATELLDPQELRGTELGAIAAVLFDAGQWDGLIERTNREWGVWGVAYLEALVRAADGQISREGR</sequence>
<feature type="region of interest" description="Disordered" evidence="9">
    <location>
        <begin position="230"/>
        <end position="250"/>
    </location>
</feature>
<dbReference type="GO" id="GO:0046872">
    <property type="term" value="F:metal ion binding"/>
    <property type="evidence" value="ECO:0007669"/>
    <property type="project" value="UniProtKB-KW"/>
</dbReference>
<dbReference type="Pfam" id="PF22590">
    <property type="entry name" value="Cas3-like_C_2"/>
    <property type="match status" value="1"/>
</dbReference>
<evidence type="ECO:0000256" key="3">
    <source>
        <dbReference type="ARBA" id="ARBA00022723"/>
    </source>
</evidence>
<dbReference type="SUPFAM" id="SSF52540">
    <property type="entry name" value="P-loop containing nucleoside triphosphate hydrolases"/>
    <property type="match status" value="1"/>
</dbReference>
<dbReference type="PATRIC" id="fig|1122247.3.peg.1155"/>
<comment type="similarity">
    <text evidence="1">In the N-terminal section; belongs to the CRISPR-associated nuclease Cas3-HD family.</text>
</comment>
<dbReference type="InterPro" id="IPR027417">
    <property type="entry name" value="P-loop_NTPase"/>
</dbReference>